<feature type="chain" id="PRO_5010712498" evidence="1">
    <location>
        <begin position="27"/>
        <end position="229"/>
    </location>
</feature>
<sequence>MGDATKDLSSLLVIGLVLGMVQVCYTQAYGASSNPLTGEDLFKSLLAAFAQSVIDIRTSVAANQNVTLQCPLDSARCTADNSTGFFLSIILSVDRDFQVVSEILQGSVHTDTGAKCLDVIAIIAQNMNDSIEHENDAILGAATGLPLQGEQLYQQQLQNLGKTFNSVLKAGRANRSTPNPGKWLSIVLGWTQDYDDIQDVTRNKDVSSRCQAVALHVSQDSNLFLEALS</sequence>
<name>A0A1W0XB08_HYPEX</name>
<dbReference type="OrthoDB" id="10234872at2759"/>
<accession>A0A1W0XB08</accession>
<protein>
    <submittedName>
        <fullName evidence="2">Uncharacterized protein</fullName>
    </submittedName>
</protein>
<proteinExistence type="predicted"/>
<keyword evidence="3" id="KW-1185">Reference proteome</keyword>
<comment type="caution">
    <text evidence="2">The sequence shown here is derived from an EMBL/GenBank/DDBJ whole genome shotgun (WGS) entry which is preliminary data.</text>
</comment>
<evidence type="ECO:0000313" key="2">
    <source>
        <dbReference type="EMBL" id="OQV24699.1"/>
    </source>
</evidence>
<dbReference type="EMBL" id="MTYJ01000005">
    <property type="protein sequence ID" value="OQV24699.1"/>
    <property type="molecule type" value="Genomic_DNA"/>
</dbReference>
<dbReference type="Proteomes" id="UP000192578">
    <property type="component" value="Unassembled WGS sequence"/>
</dbReference>
<evidence type="ECO:0000313" key="3">
    <source>
        <dbReference type="Proteomes" id="UP000192578"/>
    </source>
</evidence>
<reference evidence="3" key="1">
    <citation type="submission" date="2017-01" db="EMBL/GenBank/DDBJ databases">
        <title>Comparative genomics of anhydrobiosis in the tardigrade Hypsibius dujardini.</title>
        <authorList>
            <person name="Yoshida Y."/>
            <person name="Koutsovoulos G."/>
            <person name="Laetsch D."/>
            <person name="Stevens L."/>
            <person name="Kumar S."/>
            <person name="Horikawa D."/>
            <person name="Ishino K."/>
            <person name="Komine S."/>
            <person name="Tomita M."/>
            <person name="Blaxter M."/>
            <person name="Arakawa K."/>
        </authorList>
    </citation>
    <scope>NUCLEOTIDE SEQUENCE [LARGE SCALE GENOMIC DNA]</scope>
    <source>
        <strain evidence="3">Z151</strain>
    </source>
</reference>
<gene>
    <name evidence="2" type="ORF">BV898_01291</name>
</gene>
<organism evidence="2 3">
    <name type="scientific">Hypsibius exemplaris</name>
    <name type="common">Freshwater tardigrade</name>
    <dbReference type="NCBI Taxonomy" id="2072580"/>
    <lineage>
        <taxon>Eukaryota</taxon>
        <taxon>Metazoa</taxon>
        <taxon>Ecdysozoa</taxon>
        <taxon>Tardigrada</taxon>
        <taxon>Eutardigrada</taxon>
        <taxon>Parachela</taxon>
        <taxon>Hypsibioidea</taxon>
        <taxon>Hypsibiidae</taxon>
        <taxon>Hypsibius</taxon>
    </lineage>
</organism>
<evidence type="ECO:0000256" key="1">
    <source>
        <dbReference type="SAM" id="SignalP"/>
    </source>
</evidence>
<dbReference type="AlphaFoldDB" id="A0A1W0XB08"/>
<feature type="signal peptide" evidence="1">
    <location>
        <begin position="1"/>
        <end position="26"/>
    </location>
</feature>
<keyword evidence="1" id="KW-0732">Signal</keyword>